<accession>A0A8D8XJL1</accession>
<proteinExistence type="predicted"/>
<dbReference type="EMBL" id="HBUF01339046">
    <property type="protein sequence ID" value="CAG6699497.1"/>
    <property type="molecule type" value="Transcribed_RNA"/>
</dbReference>
<dbReference type="EMBL" id="HBUF01261152">
    <property type="protein sequence ID" value="CAG6682930.1"/>
    <property type="molecule type" value="Transcribed_RNA"/>
</dbReference>
<sequence length="237" mass="27058">MLHDCHQLNRIVTLFDNPRHHNLYKVPVGRNSLLCGADAHVGFVNFQIVRFLWFGRDPLVFLLGGRVPHALLVRMTHLVGLRDVGCPWGQSVEKVSMLVSHHQFDLGEVSQSTTTVLVGWNDQFPFTKLQLLVRELFPVPTVEITGKVELLRAGCPFITPHRIVWLNMHTILVVRCGEPVYTAFMLFKLLEEVQHESIPTFHLILIGVQISIPFQQFVQIWDLHLSGINRLGLAHDE</sequence>
<reference evidence="1" key="1">
    <citation type="submission" date="2021-05" db="EMBL/GenBank/DDBJ databases">
        <authorList>
            <person name="Alioto T."/>
            <person name="Alioto T."/>
            <person name="Gomez Garrido J."/>
        </authorList>
    </citation>
    <scope>NUCLEOTIDE SEQUENCE</scope>
</reference>
<evidence type="ECO:0000313" key="1">
    <source>
        <dbReference type="EMBL" id="CAG6699497.1"/>
    </source>
</evidence>
<dbReference type="EMBL" id="HBUF01339044">
    <property type="protein sequence ID" value="CAG6699486.1"/>
    <property type="molecule type" value="Transcribed_RNA"/>
</dbReference>
<organism evidence="1">
    <name type="scientific">Cacopsylla melanoneura</name>
    <dbReference type="NCBI Taxonomy" id="428564"/>
    <lineage>
        <taxon>Eukaryota</taxon>
        <taxon>Metazoa</taxon>
        <taxon>Ecdysozoa</taxon>
        <taxon>Arthropoda</taxon>
        <taxon>Hexapoda</taxon>
        <taxon>Insecta</taxon>
        <taxon>Pterygota</taxon>
        <taxon>Neoptera</taxon>
        <taxon>Paraneoptera</taxon>
        <taxon>Hemiptera</taxon>
        <taxon>Sternorrhyncha</taxon>
        <taxon>Psylloidea</taxon>
        <taxon>Psyllidae</taxon>
        <taxon>Psyllinae</taxon>
        <taxon>Cacopsylla</taxon>
    </lineage>
</organism>
<dbReference type="AlphaFoldDB" id="A0A8D8XJL1"/>
<protein>
    <submittedName>
        <fullName evidence="1">Uncharacterized protein</fullName>
    </submittedName>
</protein>
<dbReference type="EMBL" id="HBUF01261145">
    <property type="protein sequence ID" value="CAG6682902.1"/>
    <property type="molecule type" value="Transcribed_RNA"/>
</dbReference>
<name>A0A8D8XJL1_9HEMI</name>